<dbReference type="InterPro" id="IPR008979">
    <property type="entry name" value="Galactose-bd-like_sf"/>
</dbReference>
<evidence type="ECO:0000313" key="4">
    <source>
        <dbReference type="Proteomes" id="UP000054408"/>
    </source>
</evidence>
<dbReference type="Gene3D" id="2.60.120.260">
    <property type="entry name" value="Galactose-binding domain-like"/>
    <property type="match status" value="1"/>
</dbReference>
<dbReference type="SUPFAM" id="SSF53474">
    <property type="entry name" value="alpha/beta-Hydrolases"/>
    <property type="match status" value="1"/>
</dbReference>
<name>A0A0L0DRE2_THETB</name>
<dbReference type="RefSeq" id="XP_013754033.1">
    <property type="nucleotide sequence ID" value="XM_013898579.1"/>
</dbReference>
<sequence length="598" mass="65852">MRMAEPWRATVKSLKERLQLPEVDPLPKQVNITMRDGVQLWAMLWLPEFDADGKGKEEEEVIVAGDGRTFSVVVDRTPYGKVSTDEVAQLFLPFGFATLAMNERGTGGSGGASWPLWHTAATDMQDTVAWIKGQPWSNGLVFEAGASADGILTLVSTTLPQQLDAAWMIWSTAFPYVAAWQGGAQRWQLTKHWLAHMQKWRPEAPSYLKIMEDHEAWTPFWQEICPDSAADRAGIKWPSVFWAAAYDIFAQPMLDTYWLQRGSAATQTADRLIFNTRGHCFAEKYFEFPDDRDGDIWSFEQAVNLFKSVEAGHDDVDAFADAGIVSPTASAKELKAVTIYVIGPDPKLKPPPPSVAQHARADSDGVVGRYWTTLDAWPVASNVSYYLAAGGKLETSRPTATTAEVAGYVYNPAEPVPTLGGNNLFMACGPADQQSVESRSDVLVFTSEPFKEPTAMVGRMAVTLFVSSNCTGTDFTVKVTDVYPGTGLSILLSDDVQRMRWRDGKVTPVKMKDGEVYKITIEMWTMAYVFNVGHRVRLAVSSSNYPRFSANPNNGLLVNTTGPAYVAHNAVHYGSEAMPAAIALPVVALEDLPSNVRR</sequence>
<dbReference type="InterPro" id="IPR013736">
    <property type="entry name" value="Xaa-Pro_dipept_C"/>
</dbReference>
<dbReference type="SUPFAM" id="SSF49785">
    <property type="entry name" value="Galactose-binding domain-like"/>
    <property type="match status" value="1"/>
</dbReference>
<dbReference type="InterPro" id="IPR000383">
    <property type="entry name" value="Xaa-Pro-like_dom"/>
</dbReference>
<dbReference type="Pfam" id="PF08530">
    <property type="entry name" value="PepX_C"/>
    <property type="match status" value="1"/>
</dbReference>
<dbReference type="Proteomes" id="UP000054408">
    <property type="component" value="Unassembled WGS sequence"/>
</dbReference>
<dbReference type="InterPro" id="IPR029058">
    <property type="entry name" value="AB_hydrolase_fold"/>
</dbReference>
<evidence type="ECO:0000259" key="2">
    <source>
        <dbReference type="SMART" id="SM00939"/>
    </source>
</evidence>
<evidence type="ECO:0000313" key="3">
    <source>
        <dbReference type="EMBL" id="KNC54018.1"/>
    </source>
</evidence>
<dbReference type="GeneID" id="25568088"/>
<accession>A0A0L0DRE2</accession>
<protein>
    <submittedName>
        <fullName evidence="3">X-Pro dipeptidyl-peptidase domain-containing protein</fullName>
    </submittedName>
</protein>
<dbReference type="NCBIfam" id="TIGR00976">
    <property type="entry name" value="CocE_NonD"/>
    <property type="match status" value="1"/>
</dbReference>
<organism evidence="3 4">
    <name type="scientific">Thecamonas trahens ATCC 50062</name>
    <dbReference type="NCBI Taxonomy" id="461836"/>
    <lineage>
        <taxon>Eukaryota</taxon>
        <taxon>Apusozoa</taxon>
        <taxon>Apusomonadida</taxon>
        <taxon>Apusomonadidae</taxon>
        <taxon>Thecamonas</taxon>
    </lineage>
</organism>
<dbReference type="Pfam" id="PF02129">
    <property type="entry name" value="Peptidase_S15"/>
    <property type="match status" value="1"/>
</dbReference>
<dbReference type="EMBL" id="GL349485">
    <property type="protein sequence ID" value="KNC54018.1"/>
    <property type="molecule type" value="Genomic_DNA"/>
</dbReference>
<dbReference type="Gene3D" id="3.40.50.1820">
    <property type="entry name" value="alpha/beta hydrolase"/>
    <property type="match status" value="1"/>
</dbReference>
<gene>
    <name evidence="3" type="ORF">AMSG_09675</name>
</gene>
<dbReference type="SMART" id="SM00939">
    <property type="entry name" value="PepX_C"/>
    <property type="match status" value="1"/>
</dbReference>
<dbReference type="AlphaFoldDB" id="A0A0L0DRE2"/>
<dbReference type="OrthoDB" id="416441at2759"/>
<keyword evidence="1" id="KW-0378">Hydrolase</keyword>
<dbReference type="OMA" id="MVTGWWD"/>
<keyword evidence="4" id="KW-1185">Reference proteome</keyword>
<dbReference type="InterPro" id="IPR005674">
    <property type="entry name" value="CocE/Ser_esterase"/>
</dbReference>
<proteinExistence type="predicted"/>
<feature type="domain" description="Xaa-Pro dipeptidyl-peptidase C-terminal" evidence="2">
    <location>
        <begin position="345"/>
        <end position="582"/>
    </location>
</feature>
<evidence type="ECO:0000256" key="1">
    <source>
        <dbReference type="ARBA" id="ARBA00022801"/>
    </source>
</evidence>
<reference evidence="3 4" key="1">
    <citation type="submission" date="2010-05" db="EMBL/GenBank/DDBJ databases">
        <title>The Genome Sequence of Thecamonas trahens ATCC 50062.</title>
        <authorList>
            <consortium name="The Broad Institute Genome Sequencing Platform"/>
            <person name="Russ C."/>
            <person name="Cuomo C."/>
            <person name="Shea T."/>
            <person name="Young S.K."/>
            <person name="Zeng Q."/>
            <person name="Koehrsen M."/>
            <person name="Haas B."/>
            <person name="Borodovsky M."/>
            <person name="Guigo R."/>
            <person name="Alvarado L."/>
            <person name="Berlin A."/>
            <person name="Bochicchio J."/>
            <person name="Borenstein D."/>
            <person name="Chapman S."/>
            <person name="Chen Z."/>
            <person name="Freedman E."/>
            <person name="Gellesch M."/>
            <person name="Goldberg J."/>
            <person name="Griggs A."/>
            <person name="Gujja S."/>
            <person name="Heilman E."/>
            <person name="Heiman D."/>
            <person name="Hepburn T."/>
            <person name="Howarth C."/>
            <person name="Jen D."/>
            <person name="Larson L."/>
            <person name="Mehta T."/>
            <person name="Park D."/>
            <person name="Pearson M."/>
            <person name="Roberts A."/>
            <person name="Saif S."/>
            <person name="Shenoy N."/>
            <person name="Sisk P."/>
            <person name="Stolte C."/>
            <person name="Sykes S."/>
            <person name="Thomson T."/>
            <person name="Walk T."/>
            <person name="White J."/>
            <person name="Yandava C."/>
            <person name="Burger G."/>
            <person name="Gray M.W."/>
            <person name="Holland P.W.H."/>
            <person name="King N."/>
            <person name="Lang F.B.F."/>
            <person name="Roger A.J."/>
            <person name="Ruiz-Trillo I."/>
            <person name="Lander E."/>
            <person name="Nusbaum C."/>
        </authorList>
    </citation>
    <scope>NUCLEOTIDE SEQUENCE [LARGE SCALE GENOMIC DNA]</scope>
    <source>
        <strain evidence="3 4">ATCC 50062</strain>
    </source>
</reference>
<dbReference type="GO" id="GO:0008239">
    <property type="term" value="F:dipeptidyl-peptidase activity"/>
    <property type="evidence" value="ECO:0007669"/>
    <property type="project" value="InterPro"/>
</dbReference>